<dbReference type="EMBL" id="MFGX01000028">
    <property type="protein sequence ID" value="OGF56704.1"/>
    <property type="molecule type" value="Genomic_DNA"/>
</dbReference>
<gene>
    <name evidence="1" type="ORF">A2Z21_06340</name>
</gene>
<dbReference type="Proteomes" id="UP000179157">
    <property type="component" value="Unassembled WGS sequence"/>
</dbReference>
<organism evidence="1 2">
    <name type="scientific">Fraserbacteria sp. (strain RBG_16_55_9)</name>
    <dbReference type="NCBI Taxonomy" id="1817864"/>
    <lineage>
        <taxon>Bacteria</taxon>
        <taxon>Candidatus Fraseribacteriota</taxon>
    </lineage>
</organism>
<evidence type="ECO:0008006" key="3">
    <source>
        <dbReference type="Google" id="ProtNLM"/>
    </source>
</evidence>
<comment type="caution">
    <text evidence="1">The sequence shown here is derived from an EMBL/GenBank/DDBJ whole genome shotgun (WGS) entry which is preliminary data.</text>
</comment>
<evidence type="ECO:0000313" key="2">
    <source>
        <dbReference type="Proteomes" id="UP000179157"/>
    </source>
</evidence>
<proteinExistence type="predicted"/>
<dbReference type="AlphaFoldDB" id="A0A1F5UZW3"/>
<name>A0A1F5UZW3_FRAXR</name>
<accession>A0A1F5UZW3</accession>
<sequence length="318" mass="36940">MMKTWHRVVLFAFIGLLLYAAVFYSVETRFVYGDPQENRFFQIKTLENSSYDYVILGSSHALPFDFEDMNEQLEQMTGSQILNLATAGGGIVLNRLLFEYFLKRHNTKNILYVLDSFALYSSEWNENRLNDSQLLQRAPFDLALAQLFFSYNFTGRASLGVTLDYLSGFSKLNNPHTANSTHVQMEKWFNRPPYKPSASERKERIERLYPGEIQPQAFDKYLTLFVDFIHFLKSQGIEVIVIKTPVPQVFYDMIPHEEEFNQRISGVLAGEGVPFYNFSLVNNDPKLFFDTDHLNRTGVMQFFADYFSPVLIEHRGND</sequence>
<dbReference type="SUPFAM" id="SSF52266">
    <property type="entry name" value="SGNH hydrolase"/>
    <property type="match status" value="1"/>
</dbReference>
<protein>
    <recommendedName>
        <fullName evidence="3">DUF1574 domain-containing protein</fullName>
    </recommendedName>
</protein>
<evidence type="ECO:0000313" key="1">
    <source>
        <dbReference type="EMBL" id="OGF56704.1"/>
    </source>
</evidence>
<reference evidence="1 2" key="1">
    <citation type="journal article" date="2016" name="Nat. Commun.">
        <title>Thousands of microbial genomes shed light on interconnected biogeochemical processes in an aquifer system.</title>
        <authorList>
            <person name="Anantharaman K."/>
            <person name="Brown C.T."/>
            <person name="Hug L.A."/>
            <person name="Sharon I."/>
            <person name="Castelle C.J."/>
            <person name="Probst A.J."/>
            <person name="Thomas B.C."/>
            <person name="Singh A."/>
            <person name="Wilkins M.J."/>
            <person name="Karaoz U."/>
            <person name="Brodie E.L."/>
            <person name="Williams K.H."/>
            <person name="Hubbard S.S."/>
            <person name="Banfield J.F."/>
        </authorList>
    </citation>
    <scope>NUCLEOTIDE SEQUENCE [LARGE SCALE GENOMIC DNA]</scope>
    <source>
        <strain evidence="2">RBG_16_55_9</strain>
    </source>
</reference>